<name>A0A0L0UVJ5_9BASI</name>
<dbReference type="Proteomes" id="UP000054564">
    <property type="component" value="Unassembled WGS sequence"/>
</dbReference>
<reference evidence="3" key="1">
    <citation type="submission" date="2014-03" db="EMBL/GenBank/DDBJ databases">
        <title>The Genome Sequence of Puccinia striiformis f. sp. tritici PST-78.</title>
        <authorList>
            <consortium name="The Broad Institute Genome Sequencing Platform"/>
            <person name="Cuomo C."/>
            <person name="Hulbert S."/>
            <person name="Chen X."/>
            <person name="Walker B."/>
            <person name="Young S.K."/>
            <person name="Zeng Q."/>
            <person name="Gargeya S."/>
            <person name="Fitzgerald M."/>
            <person name="Haas B."/>
            <person name="Abouelleil A."/>
            <person name="Alvarado L."/>
            <person name="Arachchi H.M."/>
            <person name="Berlin A.M."/>
            <person name="Chapman S.B."/>
            <person name="Goldberg J."/>
            <person name="Griggs A."/>
            <person name="Gujja S."/>
            <person name="Hansen M."/>
            <person name="Howarth C."/>
            <person name="Imamovic A."/>
            <person name="Larimer J."/>
            <person name="McCowan C."/>
            <person name="Montmayeur A."/>
            <person name="Murphy C."/>
            <person name="Neiman D."/>
            <person name="Pearson M."/>
            <person name="Priest M."/>
            <person name="Roberts A."/>
            <person name="Saif S."/>
            <person name="Shea T."/>
            <person name="Sisk P."/>
            <person name="Sykes S."/>
            <person name="Wortman J."/>
            <person name="Nusbaum C."/>
            <person name="Birren B."/>
        </authorList>
    </citation>
    <scope>NUCLEOTIDE SEQUENCE [LARGE SCALE GENOMIC DNA]</scope>
    <source>
        <strain evidence="3">race PST-78</strain>
    </source>
</reference>
<sequence>MKIQLFYVLITVVAFLALLDGSGAAPTPFFKKLWKDVKKNAVHFKDDIIGHD</sequence>
<comment type="caution">
    <text evidence="2">The sequence shown here is derived from an EMBL/GenBank/DDBJ whole genome shotgun (WGS) entry which is preliminary data.</text>
</comment>
<evidence type="ECO:0000313" key="2">
    <source>
        <dbReference type="EMBL" id="KNE90779.1"/>
    </source>
</evidence>
<feature type="signal peptide" evidence="1">
    <location>
        <begin position="1"/>
        <end position="24"/>
    </location>
</feature>
<keyword evidence="3" id="KW-1185">Reference proteome</keyword>
<gene>
    <name evidence="2" type="ORF">PSTG_15786</name>
</gene>
<evidence type="ECO:0000256" key="1">
    <source>
        <dbReference type="SAM" id="SignalP"/>
    </source>
</evidence>
<evidence type="ECO:0000313" key="3">
    <source>
        <dbReference type="Proteomes" id="UP000054564"/>
    </source>
</evidence>
<accession>A0A0L0UVJ5</accession>
<organism evidence="2 3">
    <name type="scientific">Puccinia striiformis f. sp. tritici PST-78</name>
    <dbReference type="NCBI Taxonomy" id="1165861"/>
    <lineage>
        <taxon>Eukaryota</taxon>
        <taxon>Fungi</taxon>
        <taxon>Dikarya</taxon>
        <taxon>Basidiomycota</taxon>
        <taxon>Pucciniomycotina</taxon>
        <taxon>Pucciniomycetes</taxon>
        <taxon>Pucciniales</taxon>
        <taxon>Pucciniaceae</taxon>
        <taxon>Puccinia</taxon>
    </lineage>
</organism>
<keyword evidence="1" id="KW-0732">Signal</keyword>
<dbReference type="EMBL" id="AJIL01000237">
    <property type="protein sequence ID" value="KNE90779.1"/>
    <property type="molecule type" value="Genomic_DNA"/>
</dbReference>
<feature type="chain" id="PRO_5005549262" evidence="1">
    <location>
        <begin position="25"/>
        <end position="52"/>
    </location>
</feature>
<protein>
    <submittedName>
        <fullName evidence="2">Uncharacterized protein</fullName>
    </submittedName>
</protein>
<dbReference type="OrthoDB" id="2512166at2759"/>
<proteinExistence type="predicted"/>
<dbReference type="AlphaFoldDB" id="A0A0L0UVJ5"/>